<evidence type="ECO:0000259" key="2">
    <source>
        <dbReference type="SMART" id="SM00355"/>
    </source>
</evidence>
<feature type="domain" description="C2H2-type" evidence="2">
    <location>
        <begin position="464"/>
        <end position="491"/>
    </location>
</feature>
<feature type="compositionally biased region" description="Basic and acidic residues" evidence="1">
    <location>
        <begin position="744"/>
        <end position="764"/>
    </location>
</feature>
<feature type="region of interest" description="Disordered" evidence="1">
    <location>
        <begin position="180"/>
        <end position="200"/>
    </location>
</feature>
<feature type="compositionally biased region" description="Acidic residues" evidence="1">
    <location>
        <begin position="773"/>
        <end position="790"/>
    </location>
</feature>
<dbReference type="AlphaFoldDB" id="A7EJ95"/>
<dbReference type="PANTHER" id="PTHR23225:SF2">
    <property type="entry name" value="AT09679P-RELATED"/>
    <property type="match status" value="1"/>
</dbReference>
<protein>
    <recommendedName>
        <fullName evidence="2">C2H2-type domain-containing protein</fullName>
    </recommendedName>
</protein>
<dbReference type="PANTHER" id="PTHR23225">
    <property type="entry name" value="ZINC FINGER PROTEIN"/>
    <property type="match status" value="1"/>
</dbReference>
<dbReference type="OMA" id="RAFICVF"/>
<evidence type="ECO:0000256" key="1">
    <source>
        <dbReference type="SAM" id="MobiDB-lite"/>
    </source>
</evidence>
<dbReference type="GO" id="GO:0000987">
    <property type="term" value="F:cis-regulatory region sequence-specific DNA binding"/>
    <property type="evidence" value="ECO:0000318"/>
    <property type="project" value="GO_Central"/>
</dbReference>
<dbReference type="GO" id="GO:0003700">
    <property type="term" value="F:DNA-binding transcription factor activity"/>
    <property type="evidence" value="ECO:0007669"/>
    <property type="project" value="InterPro"/>
</dbReference>
<feature type="domain" description="C2H2-type" evidence="2">
    <location>
        <begin position="436"/>
        <end position="460"/>
    </location>
</feature>
<organism evidence="3 4">
    <name type="scientific">Sclerotinia sclerotiorum (strain ATCC 18683 / 1980 / Ss-1)</name>
    <name type="common">White mold</name>
    <name type="synonym">Whetzelinia sclerotiorum</name>
    <dbReference type="NCBI Taxonomy" id="665079"/>
    <lineage>
        <taxon>Eukaryota</taxon>
        <taxon>Fungi</taxon>
        <taxon>Dikarya</taxon>
        <taxon>Ascomycota</taxon>
        <taxon>Pezizomycotina</taxon>
        <taxon>Leotiomycetes</taxon>
        <taxon>Helotiales</taxon>
        <taxon>Sclerotiniaceae</taxon>
        <taxon>Sclerotinia</taxon>
    </lineage>
</organism>
<dbReference type="InterPro" id="IPR013087">
    <property type="entry name" value="Znf_C2H2_type"/>
</dbReference>
<dbReference type="GO" id="GO:0005634">
    <property type="term" value="C:nucleus"/>
    <property type="evidence" value="ECO:0000318"/>
    <property type="project" value="GO_Central"/>
</dbReference>
<reference evidence="4" key="1">
    <citation type="journal article" date="2011" name="PLoS Genet.">
        <title>Genomic analysis of the necrotrophic fungal pathogens Sclerotinia sclerotiorum and Botrytis cinerea.</title>
        <authorList>
            <person name="Amselem J."/>
            <person name="Cuomo C.A."/>
            <person name="van Kan J.A."/>
            <person name="Viaud M."/>
            <person name="Benito E.P."/>
            <person name="Couloux A."/>
            <person name="Coutinho P.M."/>
            <person name="de Vries R.P."/>
            <person name="Dyer P.S."/>
            <person name="Fillinger S."/>
            <person name="Fournier E."/>
            <person name="Gout L."/>
            <person name="Hahn M."/>
            <person name="Kohn L."/>
            <person name="Lapalu N."/>
            <person name="Plummer K.M."/>
            <person name="Pradier J.M."/>
            <person name="Quevillon E."/>
            <person name="Sharon A."/>
            <person name="Simon A."/>
            <person name="ten Have A."/>
            <person name="Tudzynski B."/>
            <person name="Tudzynski P."/>
            <person name="Wincker P."/>
            <person name="Andrew M."/>
            <person name="Anthouard V."/>
            <person name="Beever R.E."/>
            <person name="Beffa R."/>
            <person name="Benoit I."/>
            <person name="Bouzid O."/>
            <person name="Brault B."/>
            <person name="Chen Z."/>
            <person name="Choquer M."/>
            <person name="Collemare J."/>
            <person name="Cotton P."/>
            <person name="Danchin E.G."/>
            <person name="Da Silva C."/>
            <person name="Gautier A."/>
            <person name="Giraud C."/>
            <person name="Giraud T."/>
            <person name="Gonzalez C."/>
            <person name="Grossetete S."/>
            <person name="Guldener U."/>
            <person name="Henrissat B."/>
            <person name="Howlett B.J."/>
            <person name="Kodira C."/>
            <person name="Kretschmer M."/>
            <person name="Lappartient A."/>
            <person name="Leroch M."/>
            <person name="Levis C."/>
            <person name="Mauceli E."/>
            <person name="Neuveglise C."/>
            <person name="Oeser B."/>
            <person name="Pearson M."/>
            <person name="Poulain J."/>
            <person name="Poussereau N."/>
            <person name="Quesneville H."/>
            <person name="Rascle C."/>
            <person name="Schumacher J."/>
            <person name="Segurens B."/>
            <person name="Sexton A."/>
            <person name="Silva E."/>
            <person name="Sirven C."/>
            <person name="Soanes D.M."/>
            <person name="Talbot N.J."/>
            <person name="Templeton M."/>
            <person name="Yandava C."/>
            <person name="Yarden O."/>
            <person name="Zeng Q."/>
            <person name="Rollins J.A."/>
            <person name="Lebrun M.H."/>
            <person name="Dickman M."/>
        </authorList>
    </citation>
    <scope>NUCLEOTIDE SEQUENCE [LARGE SCALE GENOMIC DNA]</scope>
    <source>
        <strain evidence="4">ATCC 18683 / 1980 / Ss-1</strain>
    </source>
</reference>
<proteinExistence type="predicted"/>
<name>A7EJ95_SCLS1</name>
<feature type="region of interest" description="Disordered" evidence="1">
    <location>
        <begin position="719"/>
        <end position="790"/>
    </location>
</feature>
<feature type="region of interest" description="Disordered" evidence="1">
    <location>
        <begin position="652"/>
        <end position="684"/>
    </location>
</feature>
<dbReference type="GeneID" id="5490329"/>
<evidence type="ECO:0000313" key="3">
    <source>
        <dbReference type="EMBL" id="EDO02911.1"/>
    </source>
</evidence>
<feature type="region of interest" description="Disordered" evidence="1">
    <location>
        <begin position="320"/>
        <end position="429"/>
    </location>
</feature>
<feature type="compositionally biased region" description="Polar residues" evidence="1">
    <location>
        <begin position="652"/>
        <end position="669"/>
    </location>
</feature>
<dbReference type="InterPro" id="IPR039970">
    <property type="entry name" value="TF_Grauzone"/>
</dbReference>
<sequence>MSVLNDAYMNVVRILLGLVAPHQSGDTRILKLSFTLFLPIQDLGAKYQKKQFEDAFILTTIHFQILDIMSYDNLSYSTMEPPFFQENRSNPQSFRHEDLMDIESSWMENIDPLLRQAQIVSPDFDYQQDLPQQPLQRFITEPGRAFFTADATMTHFNNFSRPLPRAFEPVGVFPQDSRTRMISPSPSQELSSNCSSARSPGTETDWYHDGLYSPQGQEYYNLPITTHTTPTQRFTDIYNQSHTQPLQPAGYPCVNLSDVQAFADPQEVKFEVDDSYPNMDMHTDYAIQTSDSSSHKLASHILHYRDEGLGASIRDAASPRAVSAKASNNDNTSTTSDADADTDVDAESELDVDVETNVEMNNEAEIDPELLPPDIEEEEEEEPSDAEYTPRPSTRNPRKRSYTTKTISPPNTKRNRISKPSSTYTSKSSKISLGNLSCKQCTQTGFKDPSTLQRHIASSHTRAFICVFDFAGCSSTFASKNEWKRHVSSQHLNLQAWVCTLGACGKVPLSSHSSAMRKVTGGDMHGEKMEQQRGYEVKGAEFNRKDLFTQHLRRMHAPFEVKRKGKINREWEERVRELQRSCERVRREPPSRLGCPVEGCAMGRFFEGKTCWDERMEHLGKHLERLGGGGGGNSRGGIKMGSAERIITEPNTTHTEPFNHSTSYPSNCKTTHEPEPALNPPKINHQNDPLFLEWAVQQKIIERNHSQSHRGEWKLCTGVTETGSGSGSESGSGWSRKKYIVSTRDTDSLKRDMREKVKGSRDYEGVLAIGEVGGEDEEGDEDAEGEDEDG</sequence>
<dbReference type="Proteomes" id="UP000001312">
    <property type="component" value="Unassembled WGS sequence"/>
</dbReference>
<gene>
    <name evidence="3" type="ORF">SS1G_05388</name>
</gene>
<feature type="compositionally biased region" description="Low complexity" evidence="1">
    <location>
        <begin position="323"/>
        <end position="337"/>
    </location>
</feature>
<feature type="compositionally biased region" description="Acidic residues" evidence="1">
    <location>
        <begin position="338"/>
        <end position="385"/>
    </location>
</feature>
<dbReference type="InParanoid" id="A7EJ95"/>
<dbReference type="eggNOG" id="ENOG502S60G">
    <property type="taxonomic scope" value="Eukaryota"/>
</dbReference>
<dbReference type="SMART" id="SM00355">
    <property type="entry name" value="ZnF_C2H2"/>
    <property type="match status" value="2"/>
</dbReference>
<dbReference type="HOGENOM" id="CLU_024592_1_0_1"/>
<accession>A7EJ95</accession>
<dbReference type="Gene3D" id="3.30.160.60">
    <property type="entry name" value="Classic Zinc Finger"/>
    <property type="match status" value="1"/>
</dbReference>
<dbReference type="GO" id="GO:0006357">
    <property type="term" value="P:regulation of transcription by RNA polymerase II"/>
    <property type="evidence" value="ECO:0000318"/>
    <property type="project" value="GO_Central"/>
</dbReference>
<evidence type="ECO:0000313" key="4">
    <source>
        <dbReference type="Proteomes" id="UP000001312"/>
    </source>
</evidence>
<keyword evidence="4" id="KW-1185">Reference proteome</keyword>
<feature type="compositionally biased region" description="Low complexity" evidence="1">
    <location>
        <begin position="418"/>
        <end position="429"/>
    </location>
</feature>
<feature type="compositionally biased region" description="Polar residues" evidence="1">
    <location>
        <begin position="403"/>
        <end position="412"/>
    </location>
</feature>
<dbReference type="RefSeq" id="XP_001593960.1">
    <property type="nucleotide sequence ID" value="XM_001593910.1"/>
</dbReference>
<dbReference type="KEGG" id="ssl:SS1G_05388"/>
<dbReference type="EMBL" id="CH476626">
    <property type="protein sequence ID" value="EDO02911.1"/>
    <property type="molecule type" value="Genomic_DNA"/>
</dbReference>